<gene>
    <name evidence="2" type="ORF">NE237_027591</name>
</gene>
<dbReference type="Proteomes" id="UP001141806">
    <property type="component" value="Unassembled WGS sequence"/>
</dbReference>
<evidence type="ECO:0000313" key="3">
    <source>
        <dbReference type="Proteomes" id="UP001141806"/>
    </source>
</evidence>
<proteinExistence type="predicted"/>
<keyword evidence="3" id="KW-1185">Reference proteome</keyword>
<dbReference type="EMBL" id="JAMYWD010000012">
    <property type="protein sequence ID" value="KAJ4950759.1"/>
    <property type="molecule type" value="Genomic_DNA"/>
</dbReference>
<organism evidence="2 3">
    <name type="scientific">Protea cynaroides</name>
    <dbReference type="NCBI Taxonomy" id="273540"/>
    <lineage>
        <taxon>Eukaryota</taxon>
        <taxon>Viridiplantae</taxon>
        <taxon>Streptophyta</taxon>
        <taxon>Embryophyta</taxon>
        <taxon>Tracheophyta</taxon>
        <taxon>Spermatophyta</taxon>
        <taxon>Magnoliopsida</taxon>
        <taxon>Proteales</taxon>
        <taxon>Proteaceae</taxon>
        <taxon>Protea</taxon>
    </lineage>
</organism>
<accession>A0A9Q0GNU3</accession>
<evidence type="ECO:0000313" key="2">
    <source>
        <dbReference type="EMBL" id="KAJ4950759.1"/>
    </source>
</evidence>
<name>A0A9Q0GNU3_9MAGN</name>
<dbReference type="AlphaFoldDB" id="A0A9Q0GNU3"/>
<dbReference type="PRINTS" id="PR01217">
    <property type="entry name" value="PRICHEXTENSN"/>
</dbReference>
<sequence length="108" mass="11983">MLDYHGCIDYNDYCYERLYRHYRCAPSNPVHPSSPPPTPVSLSPPPPAQPVYPSSPPPTPVSPPLPLPPPLRPQPRPRPPTQPVHPPSHGCSPPPVWHHSNNTESNQD</sequence>
<protein>
    <submittedName>
        <fullName evidence="2">Uncharacterized protein</fullName>
    </submittedName>
</protein>
<reference evidence="2" key="1">
    <citation type="journal article" date="2023" name="Plant J.">
        <title>The genome of the king protea, Protea cynaroides.</title>
        <authorList>
            <person name="Chang J."/>
            <person name="Duong T.A."/>
            <person name="Schoeman C."/>
            <person name="Ma X."/>
            <person name="Roodt D."/>
            <person name="Barker N."/>
            <person name="Li Z."/>
            <person name="Van de Peer Y."/>
            <person name="Mizrachi E."/>
        </authorList>
    </citation>
    <scope>NUCLEOTIDE SEQUENCE</scope>
    <source>
        <tissue evidence="2">Young leaves</tissue>
    </source>
</reference>
<evidence type="ECO:0000256" key="1">
    <source>
        <dbReference type="SAM" id="MobiDB-lite"/>
    </source>
</evidence>
<feature type="compositionally biased region" description="Polar residues" evidence="1">
    <location>
        <begin position="99"/>
        <end position="108"/>
    </location>
</feature>
<feature type="compositionally biased region" description="Pro residues" evidence="1">
    <location>
        <begin position="32"/>
        <end position="96"/>
    </location>
</feature>
<feature type="region of interest" description="Disordered" evidence="1">
    <location>
        <begin position="25"/>
        <end position="108"/>
    </location>
</feature>
<comment type="caution">
    <text evidence="2">The sequence shown here is derived from an EMBL/GenBank/DDBJ whole genome shotgun (WGS) entry which is preliminary data.</text>
</comment>